<dbReference type="InterPro" id="IPR014729">
    <property type="entry name" value="Rossmann-like_a/b/a_fold"/>
</dbReference>
<dbReference type="Pfam" id="PF02540">
    <property type="entry name" value="NAD_synthase"/>
    <property type="match status" value="1"/>
</dbReference>
<evidence type="ECO:0000256" key="2">
    <source>
        <dbReference type="ARBA" id="ARBA00022598"/>
    </source>
</evidence>
<keyword evidence="4 8" id="KW-0547">Nucleotide-binding</keyword>
<comment type="subunit">
    <text evidence="8">Homodimer.</text>
</comment>
<evidence type="ECO:0000259" key="11">
    <source>
        <dbReference type="Pfam" id="PF02540"/>
    </source>
</evidence>
<dbReference type="SUPFAM" id="SSF52402">
    <property type="entry name" value="Adenine nucleotide alpha hydrolases-like"/>
    <property type="match status" value="1"/>
</dbReference>
<feature type="binding site" evidence="8">
    <location>
        <position position="141"/>
    </location>
    <ligand>
        <name>Mg(2+)</name>
        <dbReference type="ChEBI" id="CHEBI:18420"/>
    </ligand>
</feature>
<dbReference type="GO" id="GO:0046872">
    <property type="term" value="F:metal ion binding"/>
    <property type="evidence" value="ECO:0007669"/>
    <property type="project" value="UniProtKB-KW"/>
</dbReference>
<dbReference type="NCBIfam" id="TIGR00552">
    <property type="entry name" value="nadE"/>
    <property type="match status" value="1"/>
</dbReference>
<dbReference type="GO" id="GO:0004359">
    <property type="term" value="F:glutaminase activity"/>
    <property type="evidence" value="ECO:0007669"/>
    <property type="project" value="InterPro"/>
</dbReference>
<comment type="function">
    <text evidence="8">Catalyzes the ATP-dependent amidation of deamido-NAD to form NAD. Uses ammonia as a nitrogen source.</text>
</comment>
<dbReference type="UniPathway" id="UPA00253">
    <property type="reaction ID" value="UER00333"/>
</dbReference>
<dbReference type="STRING" id="1817893.AUJ66_02130"/>
<comment type="similarity">
    <text evidence="1 8 9">Belongs to the NAD synthetase family.</text>
</comment>
<dbReference type="CDD" id="cd00553">
    <property type="entry name" value="NAD_synthase"/>
    <property type="match status" value="1"/>
</dbReference>
<evidence type="ECO:0000256" key="1">
    <source>
        <dbReference type="ARBA" id="ARBA00005859"/>
    </source>
</evidence>
<evidence type="ECO:0000256" key="8">
    <source>
        <dbReference type="HAMAP-Rule" id="MF_00193"/>
    </source>
</evidence>
<dbReference type="NCBIfam" id="NF010587">
    <property type="entry name" value="PRK13980.1"/>
    <property type="match status" value="1"/>
</dbReference>
<feature type="domain" description="NAD/GMP synthase" evidence="11">
    <location>
        <begin position="13"/>
        <end position="251"/>
    </location>
</feature>
<evidence type="ECO:0000256" key="5">
    <source>
        <dbReference type="ARBA" id="ARBA00022840"/>
    </source>
</evidence>
<dbReference type="AlphaFoldDB" id="A0A1J4SI00"/>
<feature type="binding site" evidence="8">
    <location>
        <begin position="34"/>
        <end position="41"/>
    </location>
    <ligand>
        <name>ATP</name>
        <dbReference type="ChEBI" id="CHEBI:30616"/>
    </ligand>
</feature>
<dbReference type="GO" id="GO:0008795">
    <property type="term" value="F:NAD+ synthase activity"/>
    <property type="evidence" value="ECO:0007669"/>
    <property type="project" value="UniProtKB-UniRule"/>
</dbReference>
<keyword evidence="3 8" id="KW-0479">Metal-binding</keyword>
<evidence type="ECO:0000256" key="9">
    <source>
        <dbReference type="RuleBase" id="RU003811"/>
    </source>
</evidence>
<evidence type="ECO:0000256" key="7">
    <source>
        <dbReference type="ARBA" id="ARBA00023027"/>
    </source>
</evidence>
<keyword evidence="5 8" id="KW-0067">ATP-binding</keyword>
<evidence type="ECO:0000256" key="6">
    <source>
        <dbReference type="ARBA" id="ARBA00022842"/>
    </source>
</evidence>
<comment type="caution">
    <text evidence="12">The sequence shown here is derived from an EMBL/GenBank/DDBJ whole genome shotgun (WGS) entry which is preliminary data.</text>
</comment>
<evidence type="ECO:0000313" key="13">
    <source>
        <dbReference type="Proteomes" id="UP000182278"/>
    </source>
</evidence>
<comment type="pathway">
    <text evidence="8">Cofactor biosynthesis; NAD(+) biosynthesis; NAD(+) from deamido-NAD(+) (ammonia route): step 1/1.</text>
</comment>
<dbReference type="FunFam" id="3.40.50.620:FF:000106">
    <property type="entry name" value="Glutamine-dependent NAD(+) synthetase"/>
    <property type="match status" value="1"/>
</dbReference>
<dbReference type="Gene3D" id="3.40.50.620">
    <property type="entry name" value="HUPs"/>
    <property type="match status" value="1"/>
</dbReference>
<feature type="binding site" evidence="8">
    <location>
        <position position="40"/>
    </location>
    <ligand>
        <name>Mg(2+)</name>
        <dbReference type="ChEBI" id="CHEBI:18420"/>
    </ligand>
</feature>
<dbReference type="EMBL" id="MNUO01000032">
    <property type="protein sequence ID" value="OIN97893.1"/>
    <property type="molecule type" value="Genomic_DNA"/>
</dbReference>
<feature type="binding site" evidence="8">
    <location>
        <position position="187"/>
    </location>
    <ligand>
        <name>ATP</name>
        <dbReference type="ChEBI" id="CHEBI:30616"/>
    </ligand>
</feature>
<keyword evidence="2 8" id="KW-0436">Ligase</keyword>
<evidence type="ECO:0000313" key="12">
    <source>
        <dbReference type="EMBL" id="OIN97893.1"/>
    </source>
</evidence>
<gene>
    <name evidence="8" type="primary">nadE</name>
    <name evidence="12" type="ORF">AUJ66_02130</name>
</gene>
<dbReference type="EC" id="6.3.1.5" evidence="8 10"/>
<dbReference type="HAMAP" id="MF_00193">
    <property type="entry name" value="NadE_ammonia_dep"/>
    <property type="match status" value="1"/>
</dbReference>
<sequence>MSKFEINPEEMKEKLVKFIREEVQKAGFGRGILGLSGGIDSAVVAYLSCLALGPANVWGILMPYKTNPKKSLKYAQMIVKMLGINSQTIDITLIIDSYFKQFPDASRIRQGNKIVRERMSILYDLSAKHKALVIGASNKSELLLGYGTIYGDIACAIMPLGNLYKTQVRVLAKEIGIPKPIIQKAPSAELWPGQTDEKELGLRYEVVDKLLYLMVDCLQTTQGLVKDGFRRDFIDRVSERIKKTEFKRRLPLIPKI</sequence>
<protein>
    <recommendedName>
        <fullName evidence="8 10">NH(3)-dependent NAD(+) synthetase</fullName>
        <ecNumber evidence="8 10">6.3.1.5</ecNumber>
    </recommendedName>
</protein>
<accession>A0A1J4SI00</accession>
<dbReference type="InterPro" id="IPR022926">
    <property type="entry name" value="NH(3)-dep_NAD(+)_synth"/>
</dbReference>
<dbReference type="GO" id="GO:0005737">
    <property type="term" value="C:cytoplasm"/>
    <property type="evidence" value="ECO:0007669"/>
    <property type="project" value="InterPro"/>
</dbReference>
<evidence type="ECO:0000256" key="4">
    <source>
        <dbReference type="ARBA" id="ARBA00022741"/>
    </source>
</evidence>
<feature type="binding site" evidence="8">
    <location>
        <position position="165"/>
    </location>
    <ligand>
        <name>ATP</name>
        <dbReference type="ChEBI" id="CHEBI:30616"/>
    </ligand>
</feature>
<proteinExistence type="inferred from homology"/>
<dbReference type="PANTHER" id="PTHR23090:SF9">
    <property type="entry name" value="GLUTAMINE-DEPENDENT NAD(+) SYNTHETASE"/>
    <property type="match status" value="1"/>
</dbReference>
<keyword evidence="6 8" id="KW-0460">Magnesium</keyword>
<dbReference type="GO" id="GO:0005524">
    <property type="term" value="F:ATP binding"/>
    <property type="evidence" value="ECO:0007669"/>
    <property type="project" value="UniProtKB-UniRule"/>
</dbReference>
<dbReference type="GO" id="GO:0009435">
    <property type="term" value="P:NAD+ biosynthetic process"/>
    <property type="evidence" value="ECO:0007669"/>
    <property type="project" value="UniProtKB-UniRule"/>
</dbReference>
<comment type="caution">
    <text evidence="8">Lacks conserved residue(s) required for the propagation of feature annotation.</text>
</comment>
<dbReference type="InterPro" id="IPR003694">
    <property type="entry name" value="NAD_synthase"/>
</dbReference>
<dbReference type="PANTHER" id="PTHR23090">
    <property type="entry name" value="NH 3 /GLUTAMINE-DEPENDENT NAD + SYNTHETASE"/>
    <property type="match status" value="1"/>
</dbReference>
<evidence type="ECO:0000256" key="3">
    <source>
        <dbReference type="ARBA" id="ARBA00022723"/>
    </source>
</evidence>
<keyword evidence="7 8" id="KW-0520">NAD</keyword>
<comment type="catalytic activity">
    <reaction evidence="8 10">
        <text>deamido-NAD(+) + NH4(+) + ATP = AMP + diphosphate + NAD(+) + H(+)</text>
        <dbReference type="Rhea" id="RHEA:21188"/>
        <dbReference type="ChEBI" id="CHEBI:15378"/>
        <dbReference type="ChEBI" id="CHEBI:28938"/>
        <dbReference type="ChEBI" id="CHEBI:30616"/>
        <dbReference type="ChEBI" id="CHEBI:33019"/>
        <dbReference type="ChEBI" id="CHEBI:57540"/>
        <dbReference type="ChEBI" id="CHEBI:58437"/>
        <dbReference type="ChEBI" id="CHEBI:456215"/>
        <dbReference type="EC" id="6.3.1.5"/>
    </reaction>
</comment>
<organism evidence="12 13">
    <name type="scientific">Candidatus Desantisbacteria bacterium CG1_02_38_46</name>
    <dbReference type="NCBI Taxonomy" id="1817893"/>
    <lineage>
        <taxon>Bacteria</taxon>
        <taxon>Candidatus Desantisiibacteriota</taxon>
    </lineage>
</organism>
<dbReference type="Proteomes" id="UP000182278">
    <property type="component" value="Unassembled WGS sequence"/>
</dbReference>
<feature type="binding site" description="in other chain" evidence="8">
    <location>
        <position position="116"/>
    </location>
    <ligand>
        <name>deamido-NAD(+)</name>
        <dbReference type="ChEBI" id="CHEBI:58437"/>
        <note>ligand shared between two neighboring subunits</note>
    </ligand>
</feature>
<name>A0A1J4SI00_9BACT</name>
<dbReference type="InterPro" id="IPR022310">
    <property type="entry name" value="NAD/GMP_synthase"/>
</dbReference>
<evidence type="ECO:0000256" key="10">
    <source>
        <dbReference type="RuleBase" id="RU003812"/>
    </source>
</evidence>
<dbReference type="GO" id="GO:0003952">
    <property type="term" value="F:NAD+ synthase (glutamine-hydrolyzing) activity"/>
    <property type="evidence" value="ECO:0007669"/>
    <property type="project" value="InterPro"/>
</dbReference>
<reference evidence="12 13" key="1">
    <citation type="journal article" date="2016" name="Environ. Microbiol.">
        <title>Genomic resolution of a cold subsurface aquifer community provides metabolic insights for novel microbes adapted to high CO concentrations.</title>
        <authorList>
            <person name="Probst A.J."/>
            <person name="Castelle C.J."/>
            <person name="Singh A."/>
            <person name="Brown C.T."/>
            <person name="Anantharaman K."/>
            <person name="Sharon I."/>
            <person name="Hug L.A."/>
            <person name="Burstein D."/>
            <person name="Emerson J.B."/>
            <person name="Thomas B.C."/>
            <person name="Banfield J.F."/>
        </authorList>
    </citation>
    <scope>NUCLEOTIDE SEQUENCE [LARGE SCALE GENOMIC DNA]</scope>
    <source>
        <strain evidence="12">CG1_02_38_46</strain>
    </source>
</reference>